<gene>
    <name evidence="1" type="ORF">F0M16_19380</name>
</gene>
<organism evidence="1 2">
    <name type="scientific">Vibrio cholerae</name>
    <dbReference type="NCBI Taxonomy" id="666"/>
    <lineage>
        <taxon>Bacteria</taxon>
        <taxon>Pseudomonadati</taxon>
        <taxon>Pseudomonadota</taxon>
        <taxon>Gammaproteobacteria</taxon>
        <taxon>Vibrionales</taxon>
        <taxon>Vibrionaceae</taxon>
        <taxon>Vibrio</taxon>
    </lineage>
</organism>
<comment type="caution">
    <text evidence="1">The sequence shown here is derived from an EMBL/GenBank/DDBJ whole genome shotgun (WGS) entry which is preliminary data.</text>
</comment>
<reference evidence="1 2" key="1">
    <citation type="submission" date="2019-09" db="EMBL/GenBank/DDBJ databases">
        <authorList>
            <person name="Kritzky A."/>
            <person name="Schelkanova E.Y."/>
            <person name="Alkhova Z.V."/>
            <person name="Smirnova N.I."/>
        </authorList>
    </citation>
    <scope>NUCLEOTIDE SEQUENCE [LARGE SCALE GENOMIC DNA]</scope>
    <source>
        <strain evidence="1 2">M1526</strain>
    </source>
</reference>
<proteinExistence type="predicted"/>
<accession>A0A5B1C0W2</accession>
<dbReference type="EMBL" id="VUAA01000028">
    <property type="protein sequence ID" value="KAA1253104.1"/>
    <property type="molecule type" value="Genomic_DNA"/>
</dbReference>
<sequence>MKPSIENKFFLDYISLPFTVPASKLSLPFGNFTSDVVVPVAVNKKFVILDGNTAIELPDHTPVQQLFETIRTTERGYWFSVPGVFYVEVYTTDEGIVCDIWNKNQTVVTDSSYIYFSELIEVNEDFVINEGDKLKLSETFVKLSEMEGFDFDSQFHTIATIAHIDIDIENDGALALLVDQSTNESIFGMDKIKVHIEKKGVSMLEVIEASRSEKAELPQNLLFDPVLNFTLTTNDQDYDTVFHRLYQEELVIEPNALLSEAYSVLASELFV</sequence>
<evidence type="ECO:0000313" key="1">
    <source>
        <dbReference type="EMBL" id="KAA1253104.1"/>
    </source>
</evidence>
<protein>
    <submittedName>
        <fullName evidence="1">Uncharacterized protein</fullName>
    </submittedName>
</protein>
<name>A0A5B1C0W2_VIBCL</name>
<dbReference type="Proteomes" id="UP000323225">
    <property type="component" value="Unassembled WGS sequence"/>
</dbReference>
<dbReference type="AlphaFoldDB" id="A0A5B1C0W2"/>
<evidence type="ECO:0000313" key="2">
    <source>
        <dbReference type="Proteomes" id="UP000323225"/>
    </source>
</evidence>